<organism evidence="1 2">
    <name type="scientific">Setaria viridis</name>
    <name type="common">Green bristlegrass</name>
    <name type="synonym">Setaria italica subsp. viridis</name>
    <dbReference type="NCBI Taxonomy" id="4556"/>
    <lineage>
        <taxon>Eukaryota</taxon>
        <taxon>Viridiplantae</taxon>
        <taxon>Streptophyta</taxon>
        <taxon>Embryophyta</taxon>
        <taxon>Tracheophyta</taxon>
        <taxon>Spermatophyta</taxon>
        <taxon>Magnoliopsida</taxon>
        <taxon>Liliopsida</taxon>
        <taxon>Poales</taxon>
        <taxon>Poaceae</taxon>
        <taxon>PACMAD clade</taxon>
        <taxon>Panicoideae</taxon>
        <taxon>Panicodae</taxon>
        <taxon>Paniceae</taxon>
        <taxon>Cenchrinae</taxon>
        <taxon>Setaria</taxon>
    </lineage>
</organism>
<evidence type="ECO:0000313" key="2">
    <source>
        <dbReference type="Proteomes" id="UP000298652"/>
    </source>
</evidence>
<dbReference type="EMBL" id="CM016560">
    <property type="protein sequence ID" value="TKV98486.1"/>
    <property type="molecule type" value="Genomic_DNA"/>
</dbReference>
<accession>A0A4U6TM34</accession>
<gene>
    <name evidence="1" type="ORF">SEVIR_9G562850v2</name>
</gene>
<dbReference type="Gramene" id="TKV98486">
    <property type="protein sequence ID" value="TKV98486"/>
    <property type="gene ID" value="SEVIR_9G562850v2"/>
</dbReference>
<dbReference type="Proteomes" id="UP000298652">
    <property type="component" value="Chromosome 9"/>
</dbReference>
<dbReference type="AlphaFoldDB" id="A0A4U6TM34"/>
<protein>
    <submittedName>
        <fullName evidence="1">Uncharacterized protein</fullName>
    </submittedName>
</protein>
<keyword evidence="2" id="KW-1185">Reference proteome</keyword>
<proteinExistence type="predicted"/>
<sequence length="69" mass="7936">MSERDEHVRITESLPVERIRWWPAQQFQTSRCVACSCCFLFSIQSASRPLFLDSSMTLLNSLCVPLSQV</sequence>
<evidence type="ECO:0000313" key="1">
    <source>
        <dbReference type="EMBL" id="TKV98486.1"/>
    </source>
</evidence>
<name>A0A4U6TM34_SETVI</name>
<reference evidence="1" key="1">
    <citation type="submission" date="2019-03" db="EMBL/GenBank/DDBJ databases">
        <title>WGS assembly of Setaria viridis.</title>
        <authorList>
            <person name="Huang P."/>
            <person name="Jenkins J."/>
            <person name="Grimwood J."/>
            <person name="Barry K."/>
            <person name="Healey A."/>
            <person name="Mamidi S."/>
            <person name="Sreedasyam A."/>
            <person name="Shu S."/>
            <person name="Feldman M."/>
            <person name="Wu J."/>
            <person name="Yu Y."/>
            <person name="Chen C."/>
            <person name="Johnson J."/>
            <person name="Rokhsar D."/>
            <person name="Baxter I."/>
            <person name="Schmutz J."/>
            <person name="Brutnell T."/>
            <person name="Kellogg E."/>
        </authorList>
    </citation>
    <scope>NUCLEOTIDE SEQUENCE [LARGE SCALE GENOMIC DNA]</scope>
</reference>